<reference evidence="3 4" key="1">
    <citation type="submission" date="2024-04" db="EMBL/GenBank/DDBJ databases">
        <title>Phyllosticta paracitricarpa is synonymous to the EU quarantine fungus P. citricarpa based on phylogenomic analyses.</title>
        <authorList>
            <consortium name="Lawrence Berkeley National Laboratory"/>
            <person name="Van ingen-buijs V.A."/>
            <person name="Van westerhoven A.C."/>
            <person name="Haridas S."/>
            <person name="Skiadas P."/>
            <person name="Martin F."/>
            <person name="Groenewald J.Z."/>
            <person name="Crous P.W."/>
            <person name="Seidl M.F."/>
        </authorList>
    </citation>
    <scope>NUCLEOTIDE SEQUENCE [LARGE SCALE GENOMIC DNA]</scope>
    <source>
        <strain evidence="3 4">CPC 17464</strain>
    </source>
</reference>
<keyword evidence="2" id="KW-0472">Membrane</keyword>
<gene>
    <name evidence="3" type="ORF">J3D65DRAFT_475516</name>
</gene>
<comment type="caution">
    <text evidence="3">The sequence shown here is derived from an EMBL/GenBank/DDBJ whole genome shotgun (WGS) entry which is preliminary data.</text>
</comment>
<dbReference type="Proteomes" id="UP001360953">
    <property type="component" value="Unassembled WGS sequence"/>
</dbReference>
<dbReference type="EMBL" id="JBBPEH010000009">
    <property type="protein sequence ID" value="KAK7534149.1"/>
    <property type="molecule type" value="Genomic_DNA"/>
</dbReference>
<protein>
    <submittedName>
        <fullName evidence="3">Uncharacterized protein</fullName>
    </submittedName>
</protein>
<evidence type="ECO:0000256" key="1">
    <source>
        <dbReference type="SAM" id="MobiDB-lite"/>
    </source>
</evidence>
<accession>A0ABR1LG08</accession>
<evidence type="ECO:0000313" key="3">
    <source>
        <dbReference type="EMBL" id="KAK7534149.1"/>
    </source>
</evidence>
<keyword evidence="4" id="KW-1185">Reference proteome</keyword>
<sequence length="160" mass="17582">MFVKTLIVQAIYQFRLALYGISFRLVGVLSYCLIASLSFDHLHVLHYCFYMFLTRARTPLRVNSVLFVSSFTLDSLHARHGSPALADLLVSRGTVRRGGWENEVPLVPGPLTLHSDLAVPARSPSTALFPKKSASPSKTRSIQGVEDGSVGDAGQQRLLL</sequence>
<name>A0ABR1LG08_9PEZI</name>
<evidence type="ECO:0000313" key="4">
    <source>
        <dbReference type="Proteomes" id="UP001360953"/>
    </source>
</evidence>
<evidence type="ECO:0000256" key="2">
    <source>
        <dbReference type="SAM" id="Phobius"/>
    </source>
</evidence>
<keyword evidence="2" id="KW-0812">Transmembrane</keyword>
<organism evidence="3 4">
    <name type="scientific">Phyllosticta citribraziliensis</name>
    <dbReference type="NCBI Taxonomy" id="989973"/>
    <lineage>
        <taxon>Eukaryota</taxon>
        <taxon>Fungi</taxon>
        <taxon>Dikarya</taxon>
        <taxon>Ascomycota</taxon>
        <taxon>Pezizomycotina</taxon>
        <taxon>Dothideomycetes</taxon>
        <taxon>Dothideomycetes incertae sedis</taxon>
        <taxon>Botryosphaeriales</taxon>
        <taxon>Phyllostictaceae</taxon>
        <taxon>Phyllosticta</taxon>
    </lineage>
</organism>
<dbReference type="RefSeq" id="XP_066653188.1">
    <property type="nucleotide sequence ID" value="XM_066796527.1"/>
</dbReference>
<feature type="region of interest" description="Disordered" evidence="1">
    <location>
        <begin position="127"/>
        <end position="150"/>
    </location>
</feature>
<dbReference type="GeneID" id="92029433"/>
<feature type="transmembrane region" description="Helical" evidence="2">
    <location>
        <begin position="28"/>
        <end position="53"/>
    </location>
</feature>
<keyword evidence="2" id="KW-1133">Transmembrane helix</keyword>
<proteinExistence type="predicted"/>